<proteinExistence type="predicted"/>
<protein>
    <submittedName>
        <fullName evidence="2">Uncharacterized protein</fullName>
    </submittedName>
</protein>
<dbReference type="Proteomes" id="UP000799750">
    <property type="component" value="Unassembled WGS sequence"/>
</dbReference>
<feature type="region of interest" description="Disordered" evidence="1">
    <location>
        <begin position="41"/>
        <end position="166"/>
    </location>
</feature>
<reference evidence="2" key="1">
    <citation type="journal article" date="2020" name="Stud. Mycol.">
        <title>101 Dothideomycetes genomes: a test case for predicting lifestyles and emergence of pathogens.</title>
        <authorList>
            <person name="Haridas S."/>
            <person name="Albert R."/>
            <person name="Binder M."/>
            <person name="Bloem J."/>
            <person name="Labutti K."/>
            <person name="Salamov A."/>
            <person name="Andreopoulos B."/>
            <person name="Baker S."/>
            <person name="Barry K."/>
            <person name="Bills G."/>
            <person name="Bluhm B."/>
            <person name="Cannon C."/>
            <person name="Castanera R."/>
            <person name="Culley D."/>
            <person name="Daum C."/>
            <person name="Ezra D."/>
            <person name="Gonzalez J."/>
            <person name="Henrissat B."/>
            <person name="Kuo A."/>
            <person name="Liang C."/>
            <person name="Lipzen A."/>
            <person name="Lutzoni F."/>
            <person name="Magnuson J."/>
            <person name="Mondo S."/>
            <person name="Nolan M."/>
            <person name="Ohm R."/>
            <person name="Pangilinan J."/>
            <person name="Park H.-J."/>
            <person name="Ramirez L."/>
            <person name="Alfaro M."/>
            <person name="Sun H."/>
            <person name="Tritt A."/>
            <person name="Yoshinaga Y."/>
            <person name="Zwiers L.-H."/>
            <person name="Turgeon B."/>
            <person name="Goodwin S."/>
            <person name="Spatafora J."/>
            <person name="Crous P."/>
            <person name="Grigoriev I."/>
        </authorList>
    </citation>
    <scope>NUCLEOTIDE SEQUENCE</scope>
    <source>
        <strain evidence="2">CBS 269.34</strain>
    </source>
</reference>
<name>A0A6A6R2V9_9PEZI</name>
<feature type="compositionally biased region" description="Basic and acidic residues" evidence="1">
    <location>
        <begin position="144"/>
        <end position="161"/>
    </location>
</feature>
<keyword evidence="3" id="KW-1185">Reference proteome</keyword>
<dbReference type="EMBL" id="MU004184">
    <property type="protein sequence ID" value="KAF2499071.1"/>
    <property type="molecule type" value="Genomic_DNA"/>
</dbReference>
<sequence>MRETCKEIEAPLPPGSLVAKPQRIEIDTGNTSVRETCKDCGMTRKRMLKSKETPEPTDEEQTMLHADKNSKTTQTPWDSPQGRRIARPQKRPHKGLDFSWEKPQETSQRDKIDQPRTACEHSDGKRETTRQEQPGLTLATVVRDAGKNDMADTRGDSETRQKMPWTETQIHFERREHSGLTLATVVREAGKNDLDETGDISNDT</sequence>
<organism evidence="2 3">
    <name type="scientific">Lophium mytilinum</name>
    <dbReference type="NCBI Taxonomy" id="390894"/>
    <lineage>
        <taxon>Eukaryota</taxon>
        <taxon>Fungi</taxon>
        <taxon>Dikarya</taxon>
        <taxon>Ascomycota</taxon>
        <taxon>Pezizomycotina</taxon>
        <taxon>Dothideomycetes</taxon>
        <taxon>Pleosporomycetidae</taxon>
        <taxon>Mytilinidiales</taxon>
        <taxon>Mytilinidiaceae</taxon>
        <taxon>Lophium</taxon>
    </lineage>
</organism>
<evidence type="ECO:0000313" key="2">
    <source>
        <dbReference type="EMBL" id="KAF2499071.1"/>
    </source>
</evidence>
<accession>A0A6A6R2V9</accession>
<feature type="compositionally biased region" description="Basic and acidic residues" evidence="1">
    <location>
        <begin position="94"/>
        <end position="130"/>
    </location>
</feature>
<evidence type="ECO:0000256" key="1">
    <source>
        <dbReference type="SAM" id="MobiDB-lite"/>
    </source>
</evidence>
<feature type="compositionally biased region" description="Basic residues" evidence="1">
    <location>
        <begin position="84"/>
        <end position="93"/>
    </location>
</feature>
<dbReference type="AlphaFoldDB" id="A0A6A6R2V9"/>
<evidence type="ECO:0000313" key="3">
    <source>
        <dbReference type="Proteomes" id="UP000799750"/>
    </source>
</evidence>
<gene>
    <name evidence="2" type="ORF">BU16DRAFT_557404</name>
</gene>